<evidence type="ECO:0000313" key="4">
    <source>
        <dbReference type="EMBL" id="MBB1062387.1"/>
    </source>
</evidence>
<accession>A0A7W3YBH3</accession>
<dbReference type="InterPro" id="IPR003675">
    <property type="entry name" value="Rce1/LyrA-like_dom"/>
</dbReference>
<evidence type="ECO:0000313" key="5">
    <source>
        <dbReference type="EMBL" id="MBB1085293.1"/>
    </source>
</evidence>
<evidence type="ECO:0000313" key="7">
    <source>
        <dbReference type="Proteomes" id="UP000544052"/>
    </source>
</evidence>
<dbReference type="Pfam" id="PF02517">
    <property type="entry name" value="Rce1-like"/>
    <property type="match status" value="1"/>
</dbReference>
<keyword evidence="2" id="KW-0812">Transmembrane</keyword>
<name>A0A7W3YBH3_9LACO</name>
<dbReference type="Proteomes" id="UP000518255">
    <property type="component" value="Unassembled WGS sequence"/>
</dbReference>
<dbReference type="AlphaFoldDB" id="A0A7W3YBH3"/>
<comment type="caution">
    <text evidence="5">The sequence shown here is derived from an EMBL/GenBank/DDBJ whole genome shotgun (WGS) entry which is preliminary data.</text>
</comment>
<dbReference type="GO" id="GO:0006508">
    <property type="term" value="P:proteolysis"/>
    <property type="evidence" value="ECO:0007669"/>
    <property type="project" value="UniProtKB-KW"/>
</dbReference>
<dbReference type="GO" id="GO:0080120">
    <property type="term" value="P:CAAX-box protein maturation"/>
    <property type="evidence" value="ECO:0007669"/>
    <property type="project" value="UniProtKB-ARBA"/>
</dbReference>
<keyword evidence="2" id="KW-0472">Membrane</keyword>
<evidence type="ECO:0000256" key="2">
    <source>
        <dbReference type="SAM" id="Phobius"/>
    </source>
</evidence>
<protein>
    <submittedName>
        <fullName evidence="5">CPBP family intramembrane metalloprotease</fullName>
    </submittedName>
</protein>
<keyword evidence="5" id="KW-0482">Metalloprotease</keyword>
<dbReference type="RefSeq" id="WP_182580025.1">
    <property type="nucleotide sequence ID" value="NZ_JACIUY010000011.1"/>
</dbReference>
<sequence length="219" mass="24714">MKHKIYLFLKSDGFTVISYFLCLLLATSLVPVVGSKVALVQELLLLGLLLVLILLHRSTLLRKMDKKLVLKGFIWGLTSLIVEGLIIISIILITKVSIPSQNTSGVMTAIKKYPLFIAYTILIAPMVEELVFRDSFFTICSKYLAEFLKGKNKTVWINAIAALITAFIFAGLHADNAVGEYVLVSLFFQWLFYHYKDIRVSMIAHITFNLSTLSLLLFF</sequence>
<keyword evidence="2" id="KW-1133">Transmembrane helix</keyword>
<feature type="transmembrane region" description="Helical" evidence="2">
    <location>
        <begin position="153"/>
        <end position="172"/>
    </location>
</feature>
<feature type="transmembrane region" description="Helical" evidence="2">
    <location>
        <begin position="12"/>
        <end position="32"/>
    </location>
</feature>
<proteinExistence type="inferred from homology"/>
<dbReference type="EMBL" id="JACIUY010000011">
    <property type="protein sequence ID" value="MBB1085293.1"/>
    <property type="molecule type" value="Genomic_DNA"/>
</dbReference>
<feature type="transmembrane region" description="Helical" evidence="2">
    <location>
        <begin position="38"/>
        <end position="56"/>
    </location>
</feature>
<dbReference type="PANTHER" id="PTHR36435:SF1">
    <property type="entry name" value="CAAX AMINO TERMINAL PROTEASE FAMILY PROTEIN"/>
    <property type="match status" value="1"/>
</dbReference>
<dbReference type="PANTHER" id="PTHR36435">
    <property type="entry name" value="SLR1288 PROTEIN"/>
    <property type="match status" value="1"/>
</dbReference>
<evidence type="ECO:0000256" key="1">
    <source>
        <dbReference type="ARBA" id="ARBA00009067"/>
    </source>
</evidence>
<dbReference type="InterPro" id="IPR052710">
    <property type="entry name" value="CAAX_protease"/>
</dbReference>
<keyword evidence="5" id="KW-0378">Hydrolase</keyword>
<dbReference type="Proteomes" id="UP000544052">
    <property type="component" value="Unassembled WGS sequence"/>
</dbReference>
<keyword evidence="5" id="KW-0645">Protease</keyword>
<feature type="domain" description="CAAX prenyl protease 2/Lysostaphin resistance protein A-like" evidence="3">
    <location>
        <begin position="114"/>
        <end position="210"/>
    </location>
</feature>
<gene>
    <name evidence="5" type="ORF">H5R63_00475</name>
    <name evidence="4" type="ORF">H5R64_00985</name>
</gene>
<feature type="transmembrane region" description="Helical" evidence="2">
    <location>
        <begin position="178"/>
        <end position="195"/>
    </location>
</feature>
<dbReference type="EMBL" id="JACIUZ010000015">
    <property type="protein sequence ID" value="MBB1062387.1"/>
    <property type="molecule type" value="Genomic_DNA"/>
</dbReference>
<feature type="transmembrane region" description="Helical" evidence="2">
    <location>
        <begin position="68"/>
        <end position="93"/>
    </location>
</feature>
<keyword evidence="7" id="KW-1185">Reference proteome</keyword>
<comment type="similarity">
    <text evidence="1">Belongs to the UPF0177 family.</text>
</comment>
<dbReference type="GO" id="GO:0008237">
    <property type="term" value="F:metallopeptidase activity"/>
    <property type="evidence" value="ECO:0007669"/>
    <property type="project" value="UniProtKB-KW"/>
</dbReference>
<organism evidence="5 6">
    <name type="scientific">Limosilactobacillus fastidiosus</name>
    <dbReference type="NCBI Taxonomy" id="2759855"/>
    <lineage>
        <taxon>Bacteria</taxon>
        <taxon>Bacillati</taxon>
        <taxon>Bacillota</taxon>
        <taxon>Bacilli</taxon>
        <taxon>Lactobacillales</taxon>
        <taxon>Lactobacillaceae</taxon>
        <taxon>Limosilactobacillus</taxon>
    </lineage>
</organism>
<feature type="transmembrane region" description="Helical" evidence="2">
    <location>
        <begin position="113"/>
        <end position="132"/>
    </location>
</feature>
<dbReference type="GO" id="GO:0004175">
    <property type="term" value="F:endopeptidase activity"/>
    <property type="evidence" value="ECO:0007669"/>
    <property type="project" value="UniProtKB-ARBA"/>
</dbReference>
<evidence type="ECO:0000313" key="6">
    <source>
        <dbReference type="Proteomes" id="UP000518255"/>
    </source>
</evidence>
<evidence type="ECO:0000259" key="3">
    <source>
        <dbReference type="Pfam" id="PF02517"/>
    </source>
</evidence>
<reference evidence="6 7" key="1">
    <citation type="submission" date="2020-07" db="EMBL/GenBank/DDBJ databases">
        <title>Description of Limosilactobacillus balticus sp. nov., Limosilactobacillus agrestis sp. nov., Limosilactobacillus albertensis sp. nov., Limosilactobacillus rudii sp. nov., Limosilactobacillus fastidiosus sp. nov., five novel Limosilactobacillus species isolated from the vertebrate gastrointestinal tract, and proposal of 6 subspecies of Limosilactobacillus reuteri adapted to the gastrointestinal tract of specific vertebrate hosts.</title>
        <authorList>
            <person name="Li F."/>
            <person name="Cheng C."/>
            <person name="Zheng J."/>
            <person name="Quevedo R.M."/>
            <person name="Li J."/>
            <person name="Roos S."/>
            <person name="Gaenzle M.G."/>
            <person name="Walter J."/>
        </authorList>
    </citation>
    <scope>NUCLEOTIDE SEQUENCE [LARGE SCALE GENOMIC DNA]</scope>
    <source>
        <strain evidence="5 6">WF-MA3-C</strain>
        <strain evidence="4 7">WF-MO7-1</strain>
    </source>
</reference>